<organism evidence="3 4">
    <name type="scientific">Flammeovirga pacifica</name>
    <dbReference type="NCBI Taxonomy" id="915059"/>
    <lineage>
        <taxon>Bacteria</taxon>
        <taxon>Pseudomonadati</taxon>
        <taxon>Bacteroidota</taxon>
        <taxon>Cytophagia</taxon>
        <taxon>Cytophagales</taxon>
        <taxon>Flammeovirgaceae</taxon>
        <taxon>Flammeovirga</taxon>
    </lineage>
</organism>
<dbReference type="OrthoDB" id="40820at2"/>
<dbReference type="Gene3D" id="2.60.120.600">
    <property type="entry name" value="Domain of unknown function DUF1214, C-terminal domain"/>
    <property type="match status" value="1"/>
</dbReference>
<dbReference type="RefSeq" id="WP_044227272.1">
    <property type="nucleotide sequence ID" value="NZ_JRYR02000001.1"/>
</dbReference>
<dbReference type="PANTHER" id="PTHR36509">
    <property type="entry name" value="BLL3101 PROTEIN"/>
    <property type="match status" value="1"/>
</dbReference>
<gene>
    <name evidence="3" type="ORF">NH26_14440</name>
</gene>
<reference evidence="3 4" key="1">
    <citation type="journal article" date="2012" name="Int. J. Syst. Evol. Microbiol.">
        <title>Flammeovirga pacifica sp. nov., isolated from deep-sea sediment.</title>
        <authorList>
            <person name="Xu H."/>
            <person name="Fu Y."/>
            <person name="Yang N."/>
            <person name="Ding Z."/>
            <person name="Lai Q."/>
            <person name="Zeng R."/>
        </authorList>
    </citation>
    <scope>NUCLEOTIDE SEQUENCE [LARGE SCALE GENOMIC DNA]</scope>
    <source>
        <strain evidence="4">DSM 24597 / LMG 26175 / WPAGA1</strain>
    </source>
</reference>
<dbReference type="PANTHER" id="PTHR36509:SF2">
    <property type="entry name" value="BLL3101 PROTEIN"/>
    <property type="match status" value="1"/>
</dbReference>
<proteinExistence type="predicted"/>
<evidence type="ECO:0000313" key="3">
    <source>
        <dbReference type="EMBL" id="OHX67457.1"/>
    </source>
</evidence>
<dbReference type="Proteomes" id="UP000179797">
    <property type="component" value="Unassembled WGS sequence"/>
</dbReference>
<dbReference type="Pfam" id="PF06863">
    <property type="entry name" value="DUF1254"/>
    <property type="match status" value="1"/>
</dbReference>
<dbReference type="InterPro" id="IPR037049">
    <property type="entry name" value="DUF1214_C_sf"/>
</dbReference>
<protein>
    <recommendedName>
        <fullName evidence="5">DUF1254 domain-containing protein</fullName>
    </recommendedName>
</protein>
<dbReference type="InterPro" id="IPR010679">
    <property type="entry name" value="DUF1254"/>
</dbReference>
<dbReference type="Pfam" id="PF06742">
    <property type="entry name" value="DUF1214"/>
    <property type="match status" value="1"/>
</dbReference>
<dbReference type="InterPro" id="IPR037050">
    <property type="entry name" value="DUF1254_sf"/>
</dbReference>
<comment type="caution">
    <text evidence="3">The sequence shown here is derived from an EMBL/GenBank/DDBJ whole genome shotgun (WGS) entry which is preliminary data.</text>
</comment>
<sequence length="422" mass="47621">MKTISYIIAFTTLLFSFSCQQKTTKEENLKEVAYEAFIYAHPMMEQVKTLNGMFDFMGMKPNVPAMNDKFPMDNIGLPIVAPNFTSMTGGVFIDISEGPVTVEIPEVKDRYIVYQCVDVFTHNFYYMGTRANQGEGGQFTFYNKHQVVSNDGSTPVLMEGDHALIINRIDIKDRSELERVREIQNAIKVVAAPEKTKAYPAYDKEKAFSPRFVEYVNDLLITVPEPEVDLFDRFKAIGIKNEVALSKEQLSEVQAGIDSAYQAIKNENKNLEIGNGYFTSNDIFGTREFLDGYYIGRAAGADFGLWGNSKEEANYFMLYTEGEGEINFKSDELPPLTKIGFWSIAVHDENVLVAKNKYDSYVLTMDQMQFEEDGSLTLKISSKPEEGNWLYTPGGKMVIGIRAYQADPEKIGDYVPPAFIKG</sequence>
<feature type="domain" description="DUF1214" evidence="1">
    <location>
        <begin position="325"/>
        <end position="407"/>
    </location>
</feature>
<dbReference type="SUPFAM" id="SSF160935">
    <property type="entry name" value="VPA0735-like"/>
    <property type="match status" value="1"/>
</dbReference>
<dbReference type="PROSITE" id="PS51257">
    <property type="entry name" value="PROKAR_LIPOPROTEIN"/>
    <property type="match status" value="1"/>
</dbReference>
<dbReference type="STRING" id="915059.NH26_14440"/>
<dbReference type="InterPro" id="IPR010621">
    <property type="entry name" value="DUF1214"/>
</dbReference>
<dbReference type="Gene3D" id="2.60.40.1610">
    <property type="entry name" value="Domain of unknown function DUF1254"/>
    <property type="match status" value="1"/>
</dbReference>
<accession>A0A1S1Z2L2</accession>
<feature type="domain" description="DUF1254" evidence="2">
    <location>
        <begin position="78"/>
        <end position="189"/>
    </location>
</feature>
<dbReference type="AlphaFoldDB" id="A0A1S1Z2L2"/>
<dbReference type="EMBL" id="JRYR02000001">
    <property type="protein sequence ID" value="OHX67457.1"/>
    <property type="molecule type" value="Genomic_DNA"/>
</dbReference>
<evidence type="ECO:0000259" key="2">
    <source>
        <dbReference type="Pfam" id="PF06863"/>
    </source>
</evidence>
<evidence type="ECO:0000313" key="4">
    <source>
        <dbReference type="Proteomes" id="UP000179797"/>
    </source>
</evidence>
<keyword evidence="4" id="KW-1185">Reference proteome</keyword>
<evidence type="ECO:0000259" key="1">
    <source>
        <dbReference type="Pfam" id="PF06742"/>
    </source>
</evidence>
<name>A0A1S1Z2L2_FLAPC</name>
<evidence type="ECO:0008006" key="5">
    <source>
        <dbReference type="Google" id="ProtNLM"/>
    </source>
</evidence>